<dbReference type="RefSeq" id="WP_073087296.1">
    <property type="nucleotide sequence ID" value="NZ_FQWS01000002.1"/>
</dbReference>
<dbReference type="EMBL" id="FQWS01000002">
    <property type="protein sequence ID" value="SHH69778.1"/>
    <property type="molecule type" value="Genomic_DNA"/>
</dbReference>
<keyword evidence="1" id="KW-1133">Transmembrane helix</keyword>
<evidence type="ECO:0000313" key="3">
    <source>
        <dbReference type="Proteomes" id="UP000184522"/>
    </source>
</evidence>
<feature type="transmembrane region" description="Helical" evidence="1">
    <location>
        <begin position="143"/>
        <end position="162"/>
    </location>
</feature>
<evidence type="ECO:0000256" key="1">
    <source>
        <dbReference type="SAM" id="Phobius"/>
    </source>
</evidence>
<organism evidence="2 3">
    <name type="scientific">Winogradskyella jejuensis</name>
    <dbReference type="NCBI Taxonomy" id="1089305"/>
    <lineage>
        <taxon>Bacteria</taxon>
        <taxon>Pseudomonadati</taxon>
        <taxon>Bacteroidota</taxon>
        <taxon>Flavobacteriia</taxon>
        <taxon>Flavobacteriales</taxon>
        <taxon>Flavobacteriaceae</taxon>
        <taxon>Winogradskyella</taxon>
    </lineage>
</organism>
<keyword evidence="3" id="KW-1185">Reference proteome</keyword>
<evidence type="ECO:0000313" key="2">
    <source>
        <dbReference type="EMBL" id="SHH69778.1"/>
    </source>
</evidence>
<dbReference type="STRING" id="1089305.SAMN05444148_2707"/>
<protein>
    <recommendedName>
        <fullName evidence="4">DUF3592 domain-containing protein</fullName>
    </recommendedName>
</protein>
<feature type="transmembrane region" description="Helical" evidence="1">
    <location>
        <begin position="9"/>
        <end position="29"/>
    </location>
</feature>
<dbReference type="OrthoDB" id="880914at2"/>
<sequence>MTKKEPKEIFHTSLIACIAIVGFGIYLSIRGSKEKTEFESVTGKIDYFDKTFQEINYRNKGNHRFIHIEDFPLVFDIFVGKETGDFGPKFEQLDKLKVGDEITVYHADKTPLQRNRDLRFNKTVQFVDKDGEAYFIRGNKDKFGGYILGGIGVLLGITLLILKQIGKIK</sequence>
<gene>
    <name evidence="2" type="ORF">SAMN05444148_2707</name>
</gene>
<dbReference type="Proteomes" id="UP000184522">
    <property type="component" value="Unassembled WGS sequence"/>
</dbReference>
<keyword evidence="1" id="KW-0472">Membrane</keyword>
<name>A0A1M5V3T1_9FLAO</name>
<accession>A0A1M5V3T1</accession>
<dbReference type="AlphaFoldDB" id="A0A1M5V3T1"/>
<proteinExistence type="predicted"/>
<reference evidence="3" key="1">
    <citation type="submission" date="2016-11" db="EMBL/GenBank/DDBJ databases">
        <authorList>
            <person name="Varghese N."/>
            <person name="Submissions S."/>
        </authorList>
    </citation>
    <scope>NUCLEOTIDE SEQUENCE [LARGE SCALE GENOMIC DNA]</scope>
    <source>
        <strain evidence="3">DSM 25330</strain>
    </source>
</reference>
<keyword evidence="1" id="KW-0812">Transmembrane</keyword>
<evidence type="ECO:0008006" key="4">
    <source>
        <dbReference type="Google" id="ProtNLM"/>
    </source>
</evidence>